<organism evidence="9 10">
    <name type="scientific">candidate division WOR-1 bacterium RIFOXYB2_FULL_36_35</name>
    <dbReference type="NCBI Taxonomy" id="1802578"/>
    <lineage>
        <taxon>Bacteria</taxon>
        <taxon>Bacillati</taxon>
        <taxon>Saganbacteria</taxon>
    </lineage>
</organism>
<dbReference type="InterPro" id="IPR050386">
    <property type="entry name" value="Glycosyl_hydrolase_5"/>
</dbReference>
<feature type="domain" description="Glycoside hydrolase family 5" evidence="8">
    <location>
        <begin position="79"/>
        <end position="361"/>
    </location>
</feature>
<sequence>MSEIDSVVNISSTASLSKRKKDKADLPWLRVAGMSIVDEKGEVVSLNGINLSNNVWGNYNYSKRRLERPTVQDRWVLQDIDFELIKRLGCKAVRYAINYGLFARDNPNRESNLVLLKSHIEKFNKIGVYVIIDLHLPEGLDDQNDAEERKKPGNERLQSIFESKKYWADTLDMWRYLVRNLKNIPGVAGYDIFNEPRLPATVDCSMEEFIRKYNELCSVIRSEDKRHIIFVPEYISREANIGERYWDNNKSGWAIDGGEQGIIWNGGFVKVDDSNVVYETHYYQPYEFTNGAASPYFDAKTIERDISRKLSWVRTVGRAPLIVGEYGVDRAQPPEKRVLYLDAVHSTLHKYGISGFYFQYKDSVSSYSDPDTTFGLYGQYAGFCNEFDLGKDFKGYAIDAAKQNGFDLFYENAFLPSMLNPLFVYLQYYGGGCLDVNKPTLFPISLMDNYPVWVKLFNFFHSF</sequence>
<evidence type="ECO:0000256" key="5">
    <source>
        <dbReference type="ARBA" id="ARBA00023295"/>
    </source>
</evidence>
<keyword evidence="3" id="KW-0136">Cellulose degradation</keyword>
<dbReference type="Pfam" id="PF00150">
    <property type="entry name" value="Cellulase"/>
    <property type="match status" value="1"/>
</dbReference>
<comment type="caution">
    <text evidence="9">The sequence shown here is derived from an EMBL/GenBank/DDBJ whole genome shotgun (WGS) entry which is preliminary data.</text>
</comment>
<accession>A0A1F4S4F1</accession>
<dbReference type="InterPro" id="IPR017853">
    <property type="entry name" value="GH"/>
</dbReference>
<evidence type="ECO:0000256" key="7">
    <source>
        <dbReference type="RuleBase" id="RU361153"/>
    </source>
</evidence>
<name>A0A1F4S4F1_UNCSA</name>
<dbReference type="GO" id="GO:0030245">
    <property type="term" value="P:cellulose catabolic process"/>
    <property type="evidence" value="ECO:0007669"/>
    <property type="project" value="UniProtKB-KW"/>
</dbReference>
<dbReference type="GO" id="GO:0005576">
    <property type="term" value="C:extracellular region"/>
    <property type="evidence" value="ECO:0007669"/>
    <property type="project" value="TreeGrafter"/>
</dbReference>
<protein>
    <recommendedName>
        <fullName evidence="8">Glycoside hydrolase family 5 domain-containing protein</fullName>
    </recommendedName>
</protein>
<dbReference type="SUPFAM" id="SSF51445">
    <property type="entry name" value="(Trans)glycosidases"/>
    <property type="match status" value="1"/>
</dbReference>
<dbReference type="PANTHER" id="PTHR31297">
    <property type="entry name" value="GLUCAN ENDO-1,6-BETA-GLUCOSIDASE B"/>
    <property type="match status" value="1"/>
</dbReference>
<dbReference type="GO" id="GO:0009986">
    <property type="term" value="C:cell surface"/>
    <property type="evidence" value="ECO:0007669"/>
    <property type="project" value="TreeGrafter"/>
</dbReference>
<dbReference type="Proteomes" id="UP000177905">
    <property type="component" value="Unassembled WGS sequence"/>
</dbReference>
<keyword evidence="6" id="KW-0624">Polysaccharide degradation</keyword>
<gene>
    <name evidence="9" type="ORF">A2290_05115</name>
</gene>
<dbReference type="EMBL" id="MEUA01000022">
    <property type="protein sequence ID" value="OGC15308.1"/>
    <property type="molecule type" value="Genomic_DNA"/>
</dbReference>
<dbReference type="AlphaFoldDB" id="A0A1F4S4F1"/>
<evidence type="ECO:0000256" key="4">
    <source>
        <dbReference type="ARBA" id="ARBA00023277"/>
    </source>
</evidence>
<dbReference type="GO" id="GO:0008422">
    <property type="term" value="F:beta-glucosidase activity"/>
    <property type="evidence" value="ECO:0007669"/>
    <property type="project" value="TreeGrafter"/>
</dbReference>
<evidence type="ECO:0000256" key="3">
    <source>
        <dbReference type="ARBA" id="ARBA00023001"/>
    </source>
</evidence>
<evidence type="ECO:0000256" key="1">
    <source>
        <dbReference type="ARBA" id="ARBA00005641"/>
    </source>
</evidence>
<keyword evidence="2 7" id="KW-0378">Hydrolase</keyword>
<keyword evidence="5 7" id="KW-0326">Glycosidase</keyword>
<dbReference type="Gene3D" id="3.20.20.80">
    <property type="entry name" value="Glycosidases"/>
    <property type="match status" value="1"/>
</dbReference>
<dbReference type="InterPro" id="IPR001547">
    <property type="entry name" value="Glyco_hydro_5"/>
</dbReference>
<evidence type="ECO:0000256" key="2">
    <source>
        <dbReference type="ARBA" id="ARBA00022801"/>
    </source>
</evidence>
<evidence type="ECO:0000259" key="8">
    <source>
        <dbReference type="Pfam" id="PF00150"/>
    </source>
</evidence>
<dbReference type="PANTHER" id="PTHR31297:SF41">
    <property type="entry name" value="ENDOGLUCANASE, PUTATIVE (AFU_ORTHOLOGUE AFUA_5G01830)-RELATED"/>
    <property type="match status" value="1"/>
</dbReference>
<evidence type="ECO:0000313" key="9">
    <source>
        <dbReference type="EMBL" id="OGC15308.1"/>
    </source>
</evidence>
<comment type="similarity">
    <text evidence="1 7">Belongs to the glycosyl hydrolase 5 (cellulase A) family.</text>
</comment>
<keyword evidence="4" id="KW-0119">Carbohydrate metabolism</keyword>
<evidence type="ECO:0000313" key="10">
    <source>
        <dbReference type="Proteomes" id="UP000177905"/>
    </source>
</evidence>
<evidence type="ECO:0000256" key="6">
    <source>
        <dbReference type="ARBA" id="ARBA00023326"/>
    </source>
</evidence>
<reference evidence="9 10" key="1">
    <citation type="journal article" date="2016" name="Nat. Commun.">
        <title>Thousands of microbial genomes shed light on interconnected biogeochemical processes in an aquifer system.</title>
        <authorList>
            <person name="Anantharaman K."/>
            <person name="Brown C.T."/>
            <person name="Hug L.A."/>
            <person name="Sharon I."/>
            <person name="Castelle C.J."/>
            <person name="Probst A.J."/>
            <person name="Thomas B.C."/>
            <person name="Singh A."/>
            <person name="Wilkins M.J."/>
            <person name="Karaoz U."/>
            <person name="Brodie E.L."/>
            <person name="Williams K.H."/>
            <person name="Hubbard S.S."/>
            <person name="Banfield J.F."/>
        </authorList>
    </citation>
    <scope>NUCLEOTIDE SEQUENCE [LARGE SCALE GENOMIC DNA]</scope>
</reference>
<proteinExistence type="inferred from homology"/>